<feature type="transmembrane region" description="Helical" evidence="7">
    <location>
        <begin position="62"/>
        <end position="84"/>
    </location>
</feature>
<feature type="transmembrane region" description="Helical" evidence="7">
    <location>
        <begin position="168"/>
        <end position="188"/>
    </location>
</feature>
<feature type="transmembrane region" description="Helical" evidence="7">
    <location>
        <begin position="292"/>
        <end position="312"/>
    </location>
</feature>
<keyword evidence="6 7" id="KW-0472">Membrane</keyword>
<feature type="transmembrane region" description="Helical" evidence="7">
    <location>
        <begin position="123"/>
        <end position="147"/>
    </location>
</feature>
<evidence type="ECO:0000256" key="6">
    <source>
        <dbReference type="ARBA" id="ARBA00023136"/>
    </source>
</evidence>
<keyword evidence="2" id="KW-0813">Transport</keyword>
<evidence type="ECO:0000256" key="7">
    <source>
        <dbReference type="SAM" id="Phobius"/>
    </source>
</evidence>
<evidence type="ECO:0000256" key="5">
    <source>
        <dbReference type="ARBA" id="ARBA00022989"/>
    </source>
</evidence>
<evidence type="ECO:0000256" key="2">
    <source>
        <dbReference type="ARBA" id="ARBA00022448"/>
    </source>
</evidence>
<name>A0A1G9XA31_9FIRM</name>
<dbReference type="RefSeq" id="WP_092638663.1">
    <property type="nucleotide sequence ID" value="NZ_FNID01000008.1"/>
</dbReference>
<keyword evidence="5 7" id="KW-1133">Transmembrane helix</keyword>
<feature type="transmembrane region" description="Helical" evidence="7">
    <location>
        <begin position="194"/>
        <end position="216"/>
    </location>
</feature>
<accession>A0A1G9XA31</accession>
<evidence type="ECO:0000313" key="8">
    <source>
        <dbReference type="EMBL" id="SDM93306.1"/>
    </source>
</evidence>
<dbReference type="GO" id="GO:0016020">
    <property type="term" value="C:membrane"/>
    <property type="evidence" value="ECO:0007669"/>
    <property type="project" value="UniProtKB-SubCell"/>
</dbReference>
<dbReference type="OrthoDB" id="371211at2"/>
<evidence type="ECO:0000256" key="4">
    <source>
        <dbReference type="ARBA" id="ARBA00022692"/>
    </source>
</evidence>
<organism evidence="8 9">
    <name type="scientific">Acetanaerobacterium elongatum</name>
    <dbReference type="NCBI Taxonomy" id="258515"/>
    <lineage>
        <taxon>Bacteria</taxon>
        <taxon>Bacillati</taxon>
        <taxon>Bacillota</taxon>
        <taxon>Clostridia</taxon>
        <taxon>Eubacteriales</taxon>
        <taxon>Oscillospiraceae</taxon>
        <taxon>Acetanaerobacterium</taxon>
    </lineage>
</organism>
<reference evidence="8 9" key="1">
    <citation type="submission" date="2016-10" db="EMBL/GenBank/DDBJ databases">
        <authorList>
            <person name="de Groot N.N."/>
        </authorList>
    </citation>
    <scope>NUCLEOTIDE SEQUENCE [LARGE SCALE GENOMIC DNA]</scope>
    <source>
        <strain evidence="8 9">CGMCC 1.5012</strain>
    </source>
</reference>
<dbReference type="STRING" id="258515.SAMN05192585_1083"/>
<keyword evidence="3" id="KW-1003">Cell membrane</keyword>
<dbReference type="InterPro" id="IPR004776">
    <property type="entry name" value="Mem_transp_PIN-like"/>
</dbReference>
<gene>
    <name evidence="8" type="ORF">SAMN05192585_1083</name>
</gene>
<evidence type="ECO:0000256" key="3">
    <source>
        <dbReference type="ARBA" id="ARBA00022475"/>
    </source>
</evidence>
<keyword evidence="4 7" id="KW-0812">Transmembrane</keyword>
<dbReference type="PANTHER" id="PTHR36838">
    <property type="entry name" value="AUXIN EFFLUX CARRIER FAMILY PROTEIN"/>
    <property type="match status" value="1"/>
</dbReference>
<protein>
    <recommendedName>
        <fullName evidence="10">Transporter</fullName>
    </recommendedName>
</protein>
<proteinExistence type="predicted"/>
<feature type="transmembrane region" description="Helical" evidence="7">
    <location>
        <begin position="6"/>
        <end position="24"/>
    </location>
</feature>
<evidence type="ECO:0000256" key="1">
    <source>
        <dbReference type="ARBA" id="ARBA00004141"/>
    </source>
</evidence>
<dbReference type="Pfam" id="PF03547">
    <property type="entry name" value="Mem_trans"/>
    <property type="match status" value="1"/>
</dbReference>
<feature type="transmembrane region" description="Helical" evidence="7">
    <location>
        <begin position="228"/>
        <end position="254"/>
    </location>
</feature>
<dbReference type="Proteomes" id="UP000199182">
    <property type="component" value="Unassembled WGS sequence"/>
</dbReference>
<dbReference type="EMBL" id="FNID01000008">
    <property type="protein sequence ID" value="SDM93306.1"/>
    <property type="molecule type" value="Genomic_DNA"/>
</dbReference>
<evidence type="ECO:0000313" key="9">
    <source>
        <dbReference type="Proteomes" id="UP000199182"/>
    </source>
</evidence>
<dbReference type="PANTHER" id="PTHR36838:SF3">
    <property type="entry name" value="TRANSPORTER AUXIN EFFLUX CARRIER EC FAMILY"/>
    <property type="match status" value="1"/>
</dbReference>
<feature type="transmembrane region" description="Helical" evidence="7">
    <location>
        <begin position="260"/>
        <end position="280"/>
    </location>
</feature>
<dbReference type="AlphaFoldDB" id="A0A1G9XA31"/>
<feature type="transmembrane region" description="Helical" evidence="7">
    <location>
        <begin position="36"/>
        <end position="56"/>
    </location>
</feature>
<dbReference type="GO" id="GO:0055085">
    <property type="term" value="P:transmembrane transport"/>
    <property type="evidence" value="ECO:0007669"/>
    <property type="project" value="InterPro"/>
</dbReference>
<comment type="subcellular location">
    <subcellularLocation>
        <location evidence="1">Membrane</location>
        <topology evidence="1">Multi-pass membrane protein</topology>
    </subcellularLocation>
</comment>
<feature type="transmembrane region" description="Helical" evidence="7">
    <location>
        <begin position="96"/>
        <end position="117"/>
    </location>
</feature>
<evidence type="ECO:0008006" key="10">
    <source>
        <dbReference type="Google" id="ProtNLM"/>
    </source>
</evidence>
<sequence>MNQTLAVIQMVLPVLLMIGLGLLCRRTGLVSMQGLSGIKAVVANITLPVVLFKAFYSAQYNLNSLLTFAVIFISCSVALALGFVLRRLVGERYKKFMPFLLSGFEVGMLGYALFSMLAGDENLHVLASLDLGQVLFAYTVYLSLLGITSGNKPTPKGVVLNIFKNPACIGMLLGIIVGATGLGSVITGSAIGGIFTQAISFIAAPTAGMILIIVGYELSLSKKLLKPVFITIGLRLAVMALLLLAASALLFAILPFDKTLFMALLLIFSLPAPFVIPIFADVQEHGEYISTTVSVNTLVTVLIFAGIAVYAIS</sequence>
<keyword evidence="9" id="KW-1185">Reference proteome</keyword>